<evidence type="ECO:0000313" key="5">
    <source>
        <dbReference type="EMBL" id="MFC0540685.1"/>
    </source>
</evidence>
<dbReference type="Pfam" id="PF13193">
    <property type="entry name" value="AMP-binding_C"/>
    <property type="match status" value="2"/>
</dbReference>
<dbReference type="Gene3D" id="3.40.50.980">
    <property type="match status" value="4"/>
</dbReference>
<dbReference type="CDD" id="cd19540">
    <property type="entry name" value="LCL_NRPS-like"/>
    <property type="match status" value="1"/>
</dbReference>
<dbReference type="Gene3D" id="1.10.1200.10">
    <property type="entry name" value="ACP-like"/>
    <property type="match status" value="1"/>
</dbReference>
<dbReference type="SUPFAM" id="SSF52777">
    <property type="entry name" value="CoA-dependent acyltransferases"/>
    <property type="match status" value="4"/>
</dbReference>
<dbReference type="NCBIfam" id="TIGR01733">
    <property type="entry name" value="AA-adenyl-dom"/>
    <property type="match status" value="2"/>
</dbReference>
<dbReference type="Gene3D" id="3.30.559.30">
    <property type="entry name" value="Nonribosomal peptide synthetase, condensation domain"/>
    <property type="match status" value="2"/>
</dbReference>
<dbReference type="InterPro" id="IPR025110">
    <property type="entry name" value="AMP-bd_C"/>
</dbReference>
<evidence type="ECO:0000256" key="2">
    <source>
        <dbReference type="ARBA" id="ARBA00022450"/>
    </source>
</evidence>
<dbReference type="InterPro" id="IPR036736">
    <property type="entry name" value="ACP-like_sf"/>
</dbReference>
<evidence type="ECO:0000313" key="6">
    <source>
        <dbReference type="Proteomes" id="UP001589810"/>
    </source>
</evidence>
<dbReference type="InterPro" id="IPR045851">
    <property type="entry name" value="AMP-bd_C_sf"/>
</dbReference>
<keyword evidence="2" id="KW-0596">Phosphopantetheine</keyword>
<dbReference type="NCBIfam" id="NF003417">
    <property type="entry name" value="PRK04813.1"/>
    <property type="match status" value="2"/>
</dbReference>
<dbReference type="InterPro" id="IPR020845">
    <property type="entry name" value="AMP-binding_CS"/>
</dbReference>
<dbReference type="RefSeq" id="WP_379793775.1">
    <property type="nucleotide sequence ID" value="NZ_JBHLUD010000001.1"/>
</dbReference>
<dbReference type="Gene3D" id="2.30.38.10">
    <property type="entry name" value="Luciferase, Domain 3"/>
    <property type="match status" value="2"/>
</dbReference>
<dbReference type="PROSITE" id="PS50075">
    <property type="entry name" value="CARRIER"/>
    <property type="match status" value="2"/>
</dbReference>
<evidence type="ECO:0000256" key="1">
    <source>
        <dbReference type="ARBA" id="ARBA00001957"/>
    </source>
</evidence>
<evidence type="ECO:0000256" key="3">
    <source>
        <dbReference type="ARBA" id="ARBA00022553"/>
    </source>
</evidence>
<dbReference type="InterPro" id="IPR023213">
    <property type="entry name" value="CAT-like_dom_sf"/>
</dbReference>
<dbReference type="Gene3D" id="3.40.50.1820">
    <property type="entry name" value="alpha/beta hydrolase"/>
    <property type="match status" value="1"/>
</dbReference>
<dbReference type="Pfam" id="PF00501">
    <property type="entry name" value="AMP-binding"/>
    <property type="match status" value="2"/>
</dbReference>
<dbReference type="SUPFAM" id="SSF47336">
    <property type="entry name" value="ACP-like"/>
    <property type="match status" value="2"/>
</dbReference>
<comment type="cofactor">
    <cofactor evidence="1">
        <name>pantetheine 4'-phosphate</name>
        <dbReference type="ChEBI" id="CHEBI:47942"/>
    </cofactor>
</comment>
<dbReference type="InterPro" id="IPR009081">
    <property type="entry name" value="PP-bd_ACP"/>
</dbReference>
<dbReference type="InterPro" id="IPR000873">
    <property type="entry name" value="AMP-dep_synth/lig_dom"/>
</dbReference>
<evidence type="ECO:0000259" key="4">
    <source>
        <dbReference type="PROSITE" id="PS50075"/>
    </source>
</evidence>
<dbReference type="PROSITE" id="PS00455">
    <property type="entry name" value="AMP_BINDING"/>
    <property type="match status" value="2"/>
</dbReference>
<dbReference type="InterPro" id="IPR029058">
    <property type="entry name" value="AB_hydrolase_fold"/>
</dbReference>
<dbReference type="CDD" id="cd05930">
    <property type="entry name" value="A_NRPS"/>
    <property type="match status" value="2"/>
</dbReference>
<proteinExistence type="predicted"/>
<dbReference type="Gene3D" id="3.30.300.30">
    <property type="match status" value="2"/>
</dbReference>
<feature type="domain" description="Carrier" evidence="4">
    <location>
        <begin position="1996"/>
        <end position="2071"/>
    </location>
</feature>
<feature type="domain" description="Carrier" evidence="4">
    <location>
        <begin position="946"/>
        <end position="1021"/>
    </location>
</feature>
<dbReference type="Proteomes" id="UP001589810">
    <property type="component" value="Unassembled WGS sequence"/>
</dbReference>
<keyword evidence="6" id="KW-1185">Reference proteome</keyword>
<organism evidence="5 6">
    <name type="scientific">Kutzneria chonburiensis</name>
    <dbReference type="NCBI Taxonomy" id="1483604"/>
    <lineage>
        <taxon>Bacteria</taxon>
        <taxon>Bacillati</taxon>
        <taxon>Actinomycetota</taxon>
        <taxon>Actinomycetes</taxon>
        <taxon>Pseudonocardiales</taxon>
        <taxon>Pseudonocardiaceae</taxon>
        <taxon>Kutzneria</taxon>
    </lineage>
</organism>
<dbReference type="Pfam" id="PF00550">
    <property type="entry name" value="PP-binding"/>
    <property type="match status" value="2"/>
</dbReference>
<dbReference type="InterPro" id="IPR010071">
    <property type="entry name" value="AA_adenyl_dom"/>
</dbReference>
<dbReference type="InterPro" id="IPR001242">
    <property type="entry name" value="Condensation_dom"/>
</dbReference>
<sequence length="2084" mass="224768">MLGQDPLRLSAAQQPMWLAQKWRPETPNIISVYWDVDGYLDLFVVRQSFLEALREVRPFLVNFHEDEHGPYQFVRDDAADDPLIGDLTMEVDPVAAAHAVMAGDWPTPLDLAKDTLYRVGAIKVAPSRYFVFVSMHHLMTDGYGFVAFMRRVAEVYTAKLAGVAAEPAGFGEPGQLNEADRGYQESAEARTDRDFWREHLASAPAPLRLTGSATSDRVGVERYRLEISAAELGRWRAGADEIGQRFPGYLLAGMSALMCQLGGADDFVVRFTVANRTSSTRAQPGLRSSYAPLRVSVQPGLPFAIAAKQIADQVRESVRHARYPTSDLISDAGWSAAESLGPALNVIPFAEALDFGGAAGSFAVESAGAVDDLLITAYEDERRGTLVLHFDGDAERYRGADLEVLAERFRAVMGQVAADPTVALGRVDVVTADERELVRQWQRAEGPELSASVPDLFAAQVDRSPDAVAITCDGLELSYRDLADRVDRLARVLRGRGVGADTVVAVALPRSAELVVALLAVLRAGGAYLPVDPRYPSQRLEFVLADGRPTLLVTDSALAPDLPRTSLPLLLVDEEQADGEGTDLGPGPGLRDLAYVIYTSGSTGVPKGVAVEHATAANFVLQVGARMGVTPGALMLASTSVDFDVSVFEIFGSLCTGGTLELVRDVLVLGERDGWSGGVISAVPSVFAEVLAHAEGRISADTIVFAGEALSSSLVRQVRAAMPSVTIVNGYGPTETFYCTSQVLDPADTDPRSVPIGVPLGNERVYVLGPGLVPVPVGVVGELYVGGAGVARGYRGRFDLTASRFVADPFGPSGSRMYRTGDLVRWESDGLLRYVGRIDSQVKIRGFRIEPGEVESALSTHPQVAQAVVVVWSRGGSSPQLVAYVVAADGCSVDGGELRRFVGGRLPEYMVPGAVMVLDRLPLNANGKLDRRALPEPEFTQARFRAARTAEEQVLAEAFAEVLGVERVGIDDDFFDLGGQSLLAARMIARIRAVMGVEVPIRVIFEAPTVAGLVDRLDRLSKVRPALVARPRVDTVPLSSAQRRLWFLARLQGSSVTYNIPLVLRLSGRLDTAALRSALSDVVARQETLRTLIGESVQGDPVQRIVPAGDAAVAFHDVDLSPGELDAAIETRGRHRFDLTTEIPVRAWLFRCSDNEYTLLVLVHHIAADGWSIAPLVRDLSVAYAARLAGGVPQWSPLPVRYADYTLWQQELLASRGMLTPQFEYWRGELAGLPQPMQLPLDRPRPQVFSYRGDVVWFAIDSDQLPMIEELARRRGATLAMVWQAVLAVVLFQVGAGDDIAIGFPVAGRTDDSLTDLVGLFVNNLVLRVDLSDNPSFAQLLDRVRGKALAAYDNQDAPFERLVELLNPERSTAYAPLFQVLLAWHNTAPVRLDLPELDGTVEWTAAGSARFDLAFDLLEAMDSDGNRAVKGRVEFATDLFERKTVERLAERFCSVVRQVIADQDRPVRRLDALLPAEQALLRSWSESPVEAPATTLADLFAAQVDRSPHGVAMACDGVELTYRELADRVDRLARVLRGRGVGAESVVAVALPRTTELIVALLAVLRAGGAYLPLDPRNPSQRLEFVLADAQPTLLITDAATREKLPPALPPTLLVHDVSGHRVEGELDAGPTAKNLAYVIYTSGSTGKPKGVAVEHANAVQFVTQAAPRLGVHPGTRMLASTSASFDVSVLEIFGTLCTGGTLELVRDALVLGERGGWSGGVISAVPSVFAEVLDSVTGSVTADTIIFIGEALPTSLVRRVQVALPGTRIVNGYGPTETAVASTEHTLTAALDSESWGATDVSMPIGVPLGNERVYVLGPGLVPVPVGVVGELYVGGAGVARGYRGRFDLTASRFVADPFGPCGGRMYRTGDLVRWGADGLLRFVGRVDDQVKIRGFRIEPGEVESVLLSHADVVQAAVVAWSREGSSPRLVAYVVVADGCSVDGGELRRLVASRLPEYMVPAAVVMLDRLPLNANGKLDRRALPEPEFTQAQFRAAGTAEEQVLVEVFAEVLGVERVGVDDDFFDRGGQSLLAARLIARIRAVMGVEVPIRVIFEAPTVALLAQRWHRMATSTRPQLRRMTGR</sequence>
<dbReference type="PANTHER" id="PTHR45527:SF14">
    <property type="entry name" value="PLIPASTATIN SYNTHASE SUBUNIT B"/>
    <property type="match status" value="1"/>
</dbReference>
<accession>A0ABV6MK80</accession>
<comment type="caution">
    <text evidence="5">The sequence shown here is derived from an EMBL/GenBank/DDBJ whole genome shotgun (WGS) entry which is preliminary data.</text>
</comment>
<reference evidence="5 6" key="1">
    <citation type="submission" date="2024-09" db="EMBL/GenBank/DDBJ databases">
        <authorList>
            <person name="Sun Q."/>
            <person name="Mori K."/>
        </authorList>
    </citation>
    <scope>NUCLEOTIDE SEQUENCE [LARGE SCALE GENOMIC DNA]</scope>
    <source>
        <strain evidence="5 6">TBRC 1432</strain>
    </source>
</reference>
<dbReference type="Pfam" id="PF00668">
    <property type="entry name" value="Condensation"/>
    <property type="match status" value="2"/>
</dbReference>
<dbReference type="PANTHER" id="PTHR45527">
    <property type="entry name" value="NONRIBOSOMAL PEPTIDE SYNTHETASE"/>
    <property type="match status" value="1"/>
</dbReference>
<dbReference type="SUPFAM" id="SSF56801">
    <property type="entry name" value="Acetyl-CoA synthetase-like"/>
    <property type="match status" value="2"/>
</dbReference>
<name>A0ABV6MK80_9PSEU</name>
<dbReference type="EMBL" id="JBHLUD010000001">
    <property type="protein sequence ID" value="MFC0540685.1"/>
    <property type="molecule type" value="Genomic_DNA"/>
</dbReference>
<dbReference type="InterPro" id="IPR020806">
    <property type="entry name" value="PKS_PP-bd"/>
</dbReference>
<dbReference type="SMART" id="SM00823">
    <property type="entry name" value="PKS_PP"/>
    <property type="match status" value="2"/>
</dbReference>
<protein>
    <submittedName>
        <fullName evidence="5">Amino acid adenylation domain-containing protein</fullName>
    </submittedName>
</protein>
<keyword evidence="3" id="KW-0597">Phosphoprotein</keyword>
<gene>
    <name evidence="5" type="ORF">ACFFH7_04305</name>
</gene>
<dbReference type="Gene3D" id="3.30.559.10">
    <property type="entry name" value="Chloramphenicol acetyltransferase-like domain"/>
    <property type="match status" value="2"/>
</dbReference>